<dbReference type="Gene3D" id="1.25.40.10">
    <property type="entry name" value="Tetratricopeptide repeat domain"/>
    <property type="match status" value="1"/>
</dbReference>
<dbReference type="STRING" id="74649.A0A2P6QPY6"/>
<proteinExistence type="predicted"/>
<gene>
    <name evidence="3" type="ORF">RchiOBHm_Chr4g0389271</name>
</gene>
<dbReference type="GO" id="GO:0009451">
    <property type="term" value="P:RNA modification"/>
    <property type="evidence" value="ECO:0007669"/>
    <property type="project" value="InterPro"/>
</dbReference>
<protein>
    <submittedName>
        <fullName evidence="3">Putative pentatricopeptide</fullName>
    </submittedName>
</protein>
<dbReference type="InterPro" id="IPR011990">
    <property type="entry name" value="TPR-like_helical_dom_sf"/>
</dbReference>
<sequence>MLGDIFAHSVQFSLNKYDCSIMELIDFWFHKKWSCEVSLEMFSEMPKSNLVSWNTIIGALFQESKFGEAIELFRVMQTEGIKGDRVTMVEAASACEYLGTLGHAKWIHAYIEKKQKTKLTLTCGSTQL</sequence>
<accession>A0A2P6QPY6</accession>
<dbReference type="EMBL" id="PDCK01000042">
    <property type="protein sequence ID" value="PRQ36242.1"/>
    <property type="molecule type" value="Genomic_DNA"/>
</dbReference>
<dbReference type="PROSITE" id="PS51375">
    <property type="entry name" value="PPR"/>
    <property type="match status" value="1"/>
</dbReference>
<dbReference type="InterPro" id="IPR002885">
    <property type="entry name" value="PPR_rpt"/>
</dbReference>
<dbReference type="InterPro" id="IPR046960">
    <property type="entry name" value="PPR_At4g14850-like_plant"/>
</dbReference>
<dbReference type="PANTHER" id="PTHR47926">
    <property type="entry name" value="PENTATRICOPEPTIDE REPEAT-CONTAINING PROTEIN"/>
    <property type="match status" value="1"/>
</dbReference>
<dbReference type="Proteomes" id="UP000238479">
    <property type="component" value="Chromosome 4"/>
</dbReference>
<dbReference type="GO" id="GO:0003723">
    <property type="term" value="F:RNA binding"/>
    <property type="evidence" value="ECO:0007669"/>
    <property type="project" value="InterPro"/>
</dbReference>
<dbReference type="AlphaFoldDB" id="A0A2P6QPY6"/>
<evidence type="ECO:0000313" key="4">
    <source>
        <dbReference type="Proteomes" id="UP000238479"/>
    </source>
</evidence>
<evidence type="ECO:0000256" key="1">
    <source>
        <dbReference type="ARBA" id="ARBA00022737"/>
    </source>
</evidence>
<keyword evidence="1" id="KW-0677">Repeat</keyword>
<keyword evidence="4" id="KW-1185">Reference proteome</keyword>
<evidence type="ECO:0000256" key="2">
    <source>
        <dbReference type="PROSITE-ProRule" id="PRU00708"/>
    </source>
</evidence>
<feature type="repeat" description="PPR" evidence="2">
    <location>
        <begin position="49"/>
        <end position="83"/>
    </location>
</feature>
<reference evidence="3 4" key="1">
    <citation type="journal article" date="2018" name="Nat. Genet.">
        <title>The Rosa genome provides new insights in the design of modern roses.</title>
        <authorList>
            <person name="Bendahmane M."/>
        </authorList>
    </citation>
    <scope>NUCLEOTIDE SEQUENCE [LARGE SCALE GENOMIC DNA]</scope>
    <source>
        <strain evidence="4">cv. Old Blush</strain>
    </source>
</reference>
<dbReference type="NCBIfam" id="TIGR00756">
    <property type="entry name" value="PPR"/>
    <property type="match status" value="1"/>
</dbReference>
<comment type="caution">
    <text evidence="3">The sequence shown here is derived from an EMBL/GenBank/DDBJ whole genome shotgun (WGS) entry which is preliminary data.</text>
</comment>
<dbReference type="Gramene" id="PRQ36242">
    <property type="protein sequence ID" value="PRQ36242"/>
    <property type="gene ID" value="RchiOBHm_Chr4g0389271"/>
</dbReference>
<name>A0A2P6QPY6_ROSCH</name>
<organism evidence="3 4">
    <name type="scientific">Rosa chinensis</name>
    <name type="common">China rose</name>
    <dbReference type="NCBI Taxonomy" id="74649"/>
    <lineage>
        <taxon>Eukaryota</taxon>
        <taxon>Viridiplantae</taxon>
        <taxon>Streptophyta</taxon>
        <taxon>Embryophyta</taxon>
        <taxon>Tracheophyta</taxon>
        <taxon>Spermatophyta</taxon>
        <taxon>Magnoliopsida</taxon>
        <taxon>eudicotyledons</taxon>
        <taxon>Gunneridae</taxon>
        <taxon>Pentapetalae</taxon>
        <taxon>rosids</taxon>
        <taxon>fabids</taxon>
        <taxon>Rosales</taxon>
        <taxon>Rosaceae</taxon>
        <taxon>Rosoideae</taxon>
        <taxon>Rosoideae incertae sedis</taxon>
        <taxon>Rosa</taxon>
    </lineage>
</organism>
<dbReference type="Pfam" id="PF13041">
    <property type="entry name" value="PPR_2"/>
    <property type="match status" value="1"/>
</dbReference>
<evidence type="ECO:0000313" key="3">
    <source>
        <dbReference type="EMBL" id="PRQ36242.1"/>
    </source>
</evidence>